<dbReference type="PANTHER" id="PTHR37017">
    <property type="entry name" value="AB HYDROLASE-1 DOMAIN-CONTAINING PROTEIN-RELATED"/>
    <property type="match status" value="1"/>
</dbReference>
<dbReference type="EMBL" id="VDUZ01000030">
    <property type="protein sequence ID" value="TXL72820.1"/>
    <property type="molecule type" value="Genomic_DNA"/>
</dbReference>
<dbReference type="Pfam" id="PF12697">
    <property type="entry name" value="Abhydrolase_6"/>
    <property type="match status" value="1"/>
</dbReference>
<dbReference type="AlphaFoldDB" id="A0A5C8PHZ7"/>
<keyword evidence="2" id="KW-0378">Hydrolase</keyword>
<accession>A0A5C8PHZ7</accession>
<dbReference type="Gene3D" id="3.40.50.1820">
    <property type="entry name" value="alpha/beta hydrolase"/>
    <property type="match status" value="1"/>
</dbReference>
<proteinExistence type="predicted"/>
<feature type="domain" description="AB hydrolase-1" evidence="1">
    <location>
        <begin position="18"/>
        <end position="244"/>
    </location>
</feature>
<organism evidence="2 3">
    <name type="scientific">Vineibacter terrae</name>
    <dbReference type="NCBI Taxonomy" id="2586908"/>
    <lineage>
        <taxon>Bacteria</taxon>
        <taxon>Pseudomonadati</taxon>
        <taxon>Pseudomonadota</taxon>
        <taxon>Alphaproteobacteria</taxon>
        <taxon>Hyphomicrobiales</taxon>
        <taxon>Vineibacter</taxon>
    </lineage>
</organism>
<dbReference type="OrthoDB" id="9814966at2"/>
<evidence type="ECO:0000313" key="3">
    <source>
        <dbReference type="Proteomes" id="UP000321638"/>
    </source>
</evidence>
<dbReference type="Proteomes" id="UP000321638">
    <property type="component" value="Unassembled WGS sequence"/>
</dbReference>
<keyword evidence="3" id="KW-1185">Reference proteome</keyword>
<sequence length="250" mass="27394">MAVRHHLMAMTRSSARTFVCLPGAWMGGWSWTFVAERLRAAGHAVFTPTFRGLAERAHELTPQTSNETCADDVVACLADHDLRDVVLVGHSFGSLIAGLVVDRDPARVAHFVIVDGGIPRDGQSIFGRIPAQIAAKRQKLAQDINGVKVLPFAPVTSLIIDDMDLARWTHRQLTPHPLRCYVDPIRLRHPPGNGVPMTYIACVKPRYPVSAGNHERVQAMTEVRFRPIEAGHNCIISAPDLVAAELLAVP</sequence>
<dbReference type="SUPFAM" id="SSF53474">
    <property type="entry name" value="alpha/beta-Hydrolases"/>
    <property type="match status" value="1"/>
</dbReference>
<comment type="caution">
    <text evidence="2">The sequence shown here is derived from an EMBL/GenBank/DDBJ whole genome shotgun (WGS) entry which is preliminary data.</text>
</comment>
<reference evidence="2 3" key="1">
    <citation type="submission" date="2019-06" db="EMBL/GenBank/DDBJ databases">
        <title>New taxonomy in bacterial strain CC-CFT640, isolated from vineyard.</title>
        <authorList>
            <person name="Lin S.-Y."/>
            <person name="Tsai C.-F."/>
            <person name="Young C.-C."/>
        </authorList>
    </citation>
    <scope>NUCLEOTIDE SEQUENCE [LARGE SCALE GENOMIC DNA]</scope>
    <source>
        <strain evidence="2 3">CC-CFT640</strain>
    </source>
</reference>
<dbReference type="InterPro" id="IPR000073">
    <property type="entry name" value="AB_hydrolase_1"/>
</dbReference>
<evidence type="ECO:0000259" key="1">
    <source>
        <dbReference type="Pfam" id="PF12697"/>
    </source>
</evidence>
<evidence type="ECO:0000313" key="2">
    <source>
        <dbReference type="EMBL" id="TXL72820.1"/>
    </source>
</evidence>
<dbReference type="GO" id="GO:0016787">
    <property type="term" value="F:hydrolase activity"/>
    <property type="evidence" value="ECO:0007669"/>
    <property type="project" value="UniProtKB-KW"/>
</dbReference>
<dbReference type="PANTHER" id="PTHR37017:SF11">
    <property type="entry name" value="ESTERASE_LIPASE_THIOESTERASE DOMAIN-CONTAINING PROTEIN"/>
    <property type="match status" value="1"/>
</dbReference>
<dbReference type="InterPro" id="IPR029058">
    <property type="entry name" value="AB_hydrolase_fold"/>
</dbReference>
<dbReference type="InterPro" id="IPR052897">
    <property type="entry name" value="Sec-Metab_Biosynth_Hydrolase"/>
</dbReference>
<protein>
    <submittedName>
        <fullName evidence="2">Alpha/beta hydrolase</fullName>
    </submittedName>
</protein>
<gene>
    <name evidence="2" type="ORF">FHP25_23910</name>
</gene>
<name>A0A5C8PHZ7_9HYPH</name>